<keyword evidence="6" id="KW-1185">Reference proteome</keyword>
<evidence type="ECO:0000259" key="3">
    <source>
        <dbReference type="Pfam" id="PF20736"/>
    </source>
</evidence>
<dbReference type="InterPro" id="IPR049046">
    <property type="entry name" value="Beta-AFase-like_GH127_middle"/>
</dbReference>
<dbReference type="EMBL" id="FTOB01000010">
    <property type="protein sequence ID" value="SIT10405.1"/>
    <property type="molecule type" value="Genomic_DNA"/>
</dbReference>
<keyword evidence="1" id="KW-0732">Signal</keyword>
<dbReference type="InterPro" id="IPR008928">
    <property type="entry name" value="6-hairpin_glycosidase_sf"/>
</dbReference>
<evidence type="ECO:0000259" key="2">
    <source>
        <dbReference type="Pfam" id="PF07944"/>
    </source>
</evidence>
<evidence type="ECO:0008006" key="7">
    <source>
        <dbReference type="Google" id="ProtNLM"/>
    </source>
</evidence>
<evidence type="ECO:0000313" key="6">
    <source>
        <dbReference type="Proteomes" id="UP000185728"/>
    </source>
</evidence>
<sequence length="681" mass="77067">MKRTIVFAGTLLLSISNFAQEHGVLNNSKTPHMHLKTIDIDDCQWTDGFWADKVKTAHDVMIPNLGRLMDDPEIIHAYSNFKVAAGLEEGEFRGWSFTDGDFYKYVEALAYEYAMTKDEKINQQMDEIIAVIAKAQRPDGYIHTKIQIGHGIAGFLHESAHPFTSDEKPYTNGPSHEFYNFGHLMTAACVHYRITGKKNFLNIAIKASDNIYEHFKEPSPELARIDWNPPHYMGLIEMYRTTGDKKYLELTETFVDMLGTAPKKPSDHRGMDHSQRGTPIREESEAVGHAGHGNYLYAGVADLYAETGDLALKEALERIWTNVTTRKMSLHGGTGPHHFGTSNHAMVSEAYGMDYELPNIKAYNETCANIGNAMWNWRMFLMNGEGRFADIMELIFYNSAISGISLDGEHFFYTNPLRFIEGHPQNTKDQGKRGEFMSVFCCPPNIIRTIAKMHTYAYSTSEKGIWVNLYGSNVLDTDLADGSNIKLTQESNYPWDGNIKITIDSKKKKEYALMLRIPAWAEGASIKVNGEKIDQSPRAGSYAELNRKWKKGDVVELELPMVPLLITADPNVEETRNQVAVKRGPIVYCLESKDLTTGTDIKDIVLPSDIKLRPKYEANLLSGVTVLEGEAKLLPNEDWSKQLYKPLIKTELKKTPIKMIPYFAWANRGINDMSVWLPLQY</sequence>
<protein>
    <recommendedName>
        <fullName evidence="7">DUF1680 family protein</fullName>
    </recommendedName>
</protein>
<comment type="caution">
    <text evidence="5">The sequence shown here is derived from an EMBL/GenBank/DDBJ whole genome shotgun (WGS) entry which is preliminary data.</text>
</comment>
<feature type="chain" id="PRO_5045895757" description="DUF1680 family protein" evidence="1">
    <location>
        <begin position="20"/>
        <end position="681"/>
    </location>
</feature>
<dbReference type="Pfam" id="PF07944">
    <property type="entry name" value="Beta-AFase-like_GH127_cat"/>
    <property type="match status" value="1"/>
</dbReference>
<reference evidence="5 6" key="1">
    <citation type="submission" date="2017-01" db="EMBL/GenBank/DDBJ databases">
        <authorList>
            <person name="Varghese N."/>
            <person name="Submissions S."/>
        </authorList>
    </citation>
    <scope>NUCLEOTIDE SEQUENCE [LARGE SCALE GENOMIC DNA]</scope>
    <source>
        <strain evidence="5 6">DSM 2061</strain>
    </source>
</reference>
<dbReference type="PANTHER" id="PTHR43465:SF1">
    <property type="entry name" value="NON-REDUCING END BETA-L-ARABINOFURANOSIDASE"/>
    <property type="match status" value="1"/>
</dbReference>
<dbReference type="RefSeq" id="WP_076457034.1">
    <property type="nucleotide sequence ID" value="NZ_FTOB01000010.1"/>
</dbReference>
<dbReference type="InterPro" id="IPR049174">
    <property type="entry name" value="Beta-AFase-like"/>
</dbReference>
<evidence type="ECO:0000313" key="5">
    <source>
        <dbReference type="EMBL" id="SIT10405.1"/>
    </source>
</evidence>
<feature type="domain" description="Non-reducing end beta-L-arabinofuranosidase-like GH127 catalytic" evidence="2">
    <location>
        <begin position="44"/>
        <end position="453"/>
    </location>
</feature>
<accession>A0ABY1L1H9</accession>
<dbReference type="InterPro" id="IPR049049">
    <property type="entry name" value="Beta-AFase-like_GH127_C"/>
</dbReference>
<evidence type="ECO:0000256" key="1">
    <source>
        <dbReference type="SAM" id="SignalP"/>
    </source>
</evidence>
<feature type="domain" description="Non-reducing end beta-L-arabinofuranosidase-like GH127 middle" evidence="3">
    <location>
        <begin position="464"/>
        <end position="561"/>
    </location>
</feature>
<name>A0ABY1L1H9_9FLAO</name>
<dbReference type="PANTHER" id="PTHR43465">
    <property type="entry name" value="DUF1680 DOMAIN PROTEIN (AFU_ORTHOLOGUE AFUA_1G08910)"/>
    <property type="match status" value="1"/>
</dbReference>
<dbReference type="SUPFAM" id="SSF48208">
    <property type="entry name" value="Six-hairpin glycosidases"/>
    <property type="match status" value="1"/>
</dbReference>
<proteinExistence type="predicted"/>
<dbReference type="Pfam" id="PF20737">
    <property type="entry name" value="Glyco_hydro127C"/>
    <property type="match status" value="1"/>
</dbReference>
<feature type="signal peptide" evidence="1">
    <location>
        <begin position="1"/>
        <end position="19"/>
    </location>
</feature>
<dbReference type="Pfam" id="PF20736">
    <property type="entry name" value="Glyco_hydro127M"/>
    <property type="match status" value="1"/>
</dbReference>
<dbReference type="InterPro" id="IPR012878">
    <property type="entry name" value="Beta-AFase-like_GH127_cat"/>
</dbReference>
<organism evidence="5 6">
    <name type="scientific">Zobellia uliginosa</name>
    <dbReference type="NCBI Taxonomy" id="143224"/>
    <lineage>
        <taxon>Bacteria</taxon>
        <taxon>Pseudomonadati</taxon>
        <taxon>Bacteroidota</taxon>
        <taxon>Flavobacteriia</taxon>
        <taxon>Flavobacteriales</taxon>
        <taxon>Flavobacteriaceae</taxon>
        <taxon>Zobellia</taxon>
    </lineage>
</organism>
<gene>
    <name evidence="5" type="ORF">SAMN05421766_11040</name>
</gene>
<evidence type="ECO:0000259" key="4">
    <source>
        <dbReference type="Pfam" id="PF20737"/>
    </source>
</evidence>
<feature type="domain" description="Non-reducing end beta-L-arabinofuranosidase-like GH127 C-terminal" evidence="4">
    <location>
        <begin position="565"/>
        <end position="678"/>
    </location>
</feature>
<dbReference type="Gene3D" id="1.50.10.20">
    <property type="match status" value="1"/>
</dbReference>
<dbReference type="Proteomes" id="UP000185728">
    <property type="component" value="Unassembled WGS sequence"/>
</dbReference>